<feature type="transmembrane region" description="Helical" evidence="1">
    <location>
        <begin position="57"/>
        <end position="80"/>
    </location>
</feature>
<gene>
    <name evidence="2" type="ORF">QVH07_02035</name>
</gene>
<evidence type="ECO:0000313" key="3">
    <source>
        <dbReference type="Proteomes" id="UP001171916"/>
    </source>
</evidence>
<dbReference type="Proteomes" id="UP001171916">
    <property type="component" value="Unassembled WGS sequence"/>
</dbReference>
<keyword evidence="3" id="KW-1185">Reference proteome</keyword>
<feature type="transmembrane region" description="Helical" evidence="1">
    <location>
        <begin position="27"/>
        <end position="45"/>
    </location>
</feature>
<proteinExistence type="predicted"/>
<sequence>MMLRLRSNKAVEVSDLRKLYKKVEVRLLIMLGITLPLFGVVYLYYNSGNLNWELPALSSNVEIALVALGLFLLLAQFFLYRKRFKAVFESKDLHHKMIIYSEASLQRIHILTVSCLVDAVGLLLFKNPLFVVFFAVTLVFFSLAKPSPDRIIRTMKLGKAEGDLIRQASRPE</sequence>
<dbReference type="EMBL" id="JAUEPH010000001">
    <property type="protein sequence ID" value="MDN3202905.1"/>
    <property type="molecule type" value="Genomic_DNA"/>
</dbReference>
<dbReference type="RefSeq" id="WP_289998461.1">
    <property type="nucleotide sequence ID" value="NZ_JAUEPH010000001.1"/>
</dbReference>
<feature type="transmembrane region" description="Helical" evidence="1">
    <location>
        <begin position="129"/>
        <end position="146"/>
    </location>
</feature>
<name>A0ABT7Y909_9BACT</name>
<accession>A0ABT7Y909</accession>
<evidence type="ECO:0008006" key="4">
    <source>
        <dbReference type="Google" id="ProtNLM"/>
    </source>
</evidence>
<evidence type="ECO:0000313" key="2">
    <source>
        <dbReference type="EMBL" id="MDN3202905.1"/>
    </source>
</evidence>
<keyword evidence="1" id="KW-0472">Membrane</keyword>
<evidence type="ECO:0000256" key="1">
    <source>
        <dbReference type="SAM" id="Phobius"/>
    </source>
</evidence>
<protein>
    <recommendedName>
        <fullName evidence="4">MFS transporter</fullName>
    </recommendedName>
</protein>
<comment type="caution">
    <text evidence="2">The sequence shown here is derived from an EMBL/GenBank/DDBJ whole genome shotgun (WGS) entry which is preliminary data.</text>
</comment>
<keyword evidence="1" id="KW-0812">Transmembrane</keyword>
<reference evidence="2" key="1">
    <citation type="submission" date="2023-06" db="EMBL/GenBank/DDBJ databases">
        <title>Robiginitalea aurantiacus sp. nov. and Algoriphagus sediminis sp. nov., isolated from coastal sediment.</title>
        <authorList>
            <person name="Zhou Z.Y."/>
            <person name="An J."/>
            <person name="Jia Y.W."/>
            <person name="Du Z.J."/>
        </authorList>
    </citation>
    <scope>NUCLEOTIDE SEQUENCE</scope>
    <source>
        <strain evidence="2">C2-7</strain>
    </source>
</reference>
<organism evidence="2 3">
    <name type="scientific">Algoriphagus sediminis</name>
    <dbReference type="NCBI Taxonomy" id="3057113"/>
    <lineage>
        <taxon>Bacteria</taxon>
        <taxon>Pseudomonadati</taxon>
        <taxon>Bacteroidota</taxon>
        <taxon>Cytophagia</taxon>
        <taxon>Cytophagales</taxon>
        <taxon>Cyclobacteriaceae</taxon>
        <taxon>Algoriphagus</taxon>
    </lineage>
</organism>
<keyword evidence="1" id="KW-1133">Transmembrane helix</keyword>